<evidence type="ECO:0000256" key="2">
    <source>
        <dbReference type="ARBA" id="ARBA00022692"/>
    </source>
</evidence>
<evidence type="ECO:0000313" key="8">
    <source>
        <dbReference type="Proteomes" id="UP001209318"/>
    </source>
</evidence>
<dbReference type="PANTHER" id="PTHR43077">
    <property type="entry name" value="TRANSPORT PERMEASE YVFS-RELATED"/>
    <property type="match status" value="1"/>
</dbReference>
<protein>
    <submittedName>
        <fullName evidence="7">YhgE/Pip domain-containing protein</fullName>
    </submittedName>
</protein>
<feature type="transmembrane region" description="Helical" evidence="5">
    <location>
        <begin position="637"/>
        <end position="655"/>
    </location>
</feature>
<dbReference type="PANTHER" id="PTHR43077:SF5">
    <property type="entry name" value="PHAGE INFECTION PROTEIN"/>
    <property type="match status" value="1"/>
</dbReference>
<keyword evidence="3 5" id="KW-1133">Transmembrane helix</keyword>
<feature type="transmembrane region" description="Helical" evidence="5">
    <location>
        <begin position="606"/>
        <end position="625"/>
    </location>
</feature>
<dbReference type="InterPro" id="IPR017501">
    <property type="entry name" value="Phage_infect_YhgE_C"/>
</dbReference>
<evidence type="ECO:0000256" key="3">
    <source>
        <dbReference type="ARBA" id="ARBA00022989"/>
    </source>
</evidence>
<dbReference type="NCBIfam" id="TIGR03057">
    <property type="entry name" value="xxxLxxG_by_4"/>
    <property type="match status" value="6"/>
</dbReference>
<evidence type="ECO:0000256" key="1">
    <source>
        <dbReference type="ARBA" id="ARBA00004141"/>
    </source>
</evidence>
<keyword evidence="4 5" id="KW-0472">Membrane</keyword>
<dbReference type="Pfam" id="PF12698">
    <property type="entry name" value="ABC2_membrane_3"/>
    <property type="match status" value="2"/>
</dbReference>
<dbReference type="AlphaFoldDB" id="A0AAE3IWN2"/>
<comment type="subcellular location">
    <subcellularLocation>
        <location evidence="1">Membrane</location>
        <topology evidence="1">Multi-pass membrane protein</topology>
    </subcellularLocation>
</comment>
<evidence type="ECO:0000256" key="4">
    <source>
        <dbReference type="ARBA" id="ARBA00023136"/>
    </source>
</evidence>
<feature type="transmembrane region" description="Helical" evidence="5">
    <location>
        <begin position="580"/>
        <end position="600"/>
    </location>
</feature>
<proteinExistence type="predicted"/>
<dbReference type="Gene3D" id="3.40.1710.10">
    <property type="entry name" value="abc type-2 transporter like domain"/>
    <property type="match status" value="1"/>
</dbReference>
<evidence type="ECO:0000259" key="6">
    <source>
        <dbReference type="Pfam" id="PF12698"/>
    </source>
</evidence>
<accession>A0AAE3IWN2</accession>
<feature type="transmembrane region" description="Helical" evidence="5">
    <location>
        <begin position="541"/>
        <end position="560"/>
    </location>
</feature>
<keyword evidence="8" id="KW-1185">Reference proteome</keyword>
<dbReference type="InterPro" id="IPR013525">
    <property type="entry name" value="ABC2_TM"/>
</dbReference>
<dbReference type="EMBL" id="JAOUSF010000005">
    <property type="protein sequence ID" value="MCU9614958.1"/>
    <property type="molecule type" value="Genomic_DNA"/>
</dbReference>
<feature type="domain" description="ABC-2 type transporter transmembrane" evidence="6">
    <location>
        <begin position="19"/>
        <end position="162"/>
    </location>
</feature>
<evidence type="ECO:0000256" key="5">
    <source>
        <dbReference type="SAM" id="Phobius"/>
    </source>
</evidence>
<feature type="transmembrane region" description="Helical" evidence="5">
    <location>
        <begin position="696"/>
        <end position="716"/>
    </location>
</feature>
<feature type="transmembrane region" description="Helical" evidence="5">
    <location>
        <begin position="15"/>
        <end position="38"/>
    </location>
</feature>
<dbReference type="NCBIfam" id="TIGR03061">
    <property type="entry name" value="pip_yhgE_Nterm"/>
    <property type="match status" value="1"/>
</dbReference>
<dbReference type="RefSeq" id="WP_263074275.1">
    <property type="nucleotide sequence ID" value="NZ_JAOUSF010000005.1"/>
</dbReference>
<dbReference type="Gene3D" id="1.10.287.950">
    <property type="entry name" value="Methyl-accepting chemotaxis protein"/>
    <property type="match status" value="2"/>
</dbReference>
<gene>
    <name evidence="7" type="ORF">OEV98_15540</name>
</gene>
<dbReference type="GO" id="GO:0140359">
    <property type="term" value="F:ABC-type transporter activity"/>
    <property type="evidence" value="ECO:0007669"/>
    <property type="project" value="InterPro"/>
</dbReference>
<name>A0AAE3IWN2_9BACI</name>
<dbReference type="Proteomes" id="UP001209318">
    <property type="component" value="Unassembled WGS sequence"/>
</dbReference>
<organism evidence="7 8">
    <name type="scientific">Perspicuibacillus lycopersici</name>
    <dbReference type="NCBI Taxonomy" id="1325689"/>
    <lineage>
        <taxon>Bacteria</taxon>
        <taxon>Bacillati</taxon>
        <taxon>Bacillota</taxon>
        <taxon>Bacilli</taxon>
        <taxon>Bacillales</taxon>
        <taxon>Bacillaceae</taxon>
        <taxon>Perspicuibacillus</taxon>
    </lineage>
</organism>
<keyword evidence="2 5" id="KW-0812">Transmembrane</keyword>
<reference evidence="7" key="1">
    <citation type="submission" date="2022-10" db="EMBL/GenBank/DDBJ databases">
        <title>Description of Fervidibacillus gen. nov. in the family Fervidibacillaceae fam. nov. with two species, Fervidibacillus albus sp. nov., and Fervidibacillus halotolerans sp. nov., isolated from tidal flat sediments.</title>
        <authorList>
            <person name="Kwon K.K."/>
            <person name="Yang S.-H."/>
        </authorList>
    </citation>
    <scope>NUCLEOTIDE SEQUENCE</scope>
    <source>
        <strain evidence="7">JCM 19140</strain>
    </source>
</reference>
<dbReference type="GO" id="GO:0016020">
    <property type="term" value="C:membrane"/>
    <property type="evidence" value="ECO:0007669"/>
    <property type="project" value="UniProtKB-SubCell"/>
</dbReference>
<dbReference type="InterPro" id="IPR017500">
    <property type="entry name" value="Phage_infect_YhgE_N"/>
</dbReference>
<dbReference type="NCBIfam" id="TIGR03062">
    <property type="entry name" value="pip_yhgE_Cterm"/>
    <property type="match status" value="1"/>
</dbReference>
<comment type="caution">
    <text evidence="7">The sequence shown here is derived from an EMBL/GenBank/DDBJ whole genome shotgun (WGS) entry which is preliminary data.</text>
</comment>
<dbReference type="InterPro" id="IPR051328">
    <property type="entry name" value="T7SS_ABC-Transporter"/>
</dbReference>
<sequence length="736" mass="78865">MFTKEWKAIFTNKKLLISIIAILFIPLMYAGMFIYAFWNPYGHLENLPVAIINNDKGAELNGEELQLGKELVENLQEENNFDYYLVDEKTGYDKLENKDYYMLIEIPANFSENATTIMDEQPKKLALNYIPNEGFNFLASQIGNSAVNEIKASLQENVTETYAETIFDNLMKMADGFQSANDASEELLNGAESLDEGTGTLKENLALLAENQVTFSEGTSTLVSGSKELASGVQSLHDGLGQLTDASSQLVDGANTAKSGATDLKDGINQVDAGLATLEDKLEAAVAGSNQLEAGSQQLADGLHQLQAGTDEASQGATEVKNGVATLQQQLAPLIASLPEENQAALNAALQQLSEGTAALEAGNQQIASSTTVLADGATDLSTNISTLSDGQIALKNGVSELHNGSSQLKTGVDQLLTGQNQLASGLQTFSNKLMEAYSGSDKLLTGAEGLTSGAEKLESGSTELADGSNKLANGATELKEGTEELTDGASEFHDQLNDAAKDSEDVNPNESTYNMFANPVDLNKDAINEVPNYGTGFTPYFLSLALFVGALTFTVIFQVRDPQGVPKTAFSWFLSKTSVFVIVGIIQALLASGLLLVVMDLQVKSVPLFIGFSIITSLTFIAIIQLLTTTMDNPGRFLAIIILILQLTGSAGTFPLELIPEPLQAINHFLPMAYSISGFKEVITNGNFSVMWSNATVLLSVMVVCFVLTAIYFVFKFKKTYKAGNVLLPEGTEES</sequence>
<evidence type="ECO:0000313" key="7">
    <source>
        <dbReference type="EMBL" id="MCU9614958.1"/>
    </source>
</evidence>
<feature type="domain" description="ABC-2 type transporter transmembrane" evidence="6">
    <location>
        <begin position="497"/>
        <end position="711"/>
    </location>
</feature>
<dbReference type="InterPro" id="IPR023908">
    <property type="entry name" value="xxxLxxG_rpt"/>
</dbReference>